<evidence type="ECO:0000256" key="5">
    <source>
        <dbReference type="ARBA" id="ARBA00023002"/>
    </source>
</evidence>
<sequence length="279" mass="30254">MIQKDSAMKLPVLFLGHGSPMNAVRDTPYSRNWRRLGQALRQRYGGEIRAVLAVSAHWCTDGTAVTAMPKPRTIHDFGGFPQELFDVRYPAPGSPELAAEIRSLLGGHAVAADFGWGLDHGTWGVLCHVFPEADIPVVQLSLNVNLDAPAHFALARRLAPLREQGVLIVGSGDIVHNLRLMDRRAPDEAGSAYEWAESARSLVNGWLENGDTQALTDEAAYPPALHLAAPTPEHWWPLLYAAGAAGADEPLQIFNDDIVGKSLSMTSVVFGHDALFEAV</sequence>
<protein>
    <submittedName>
        <fullName evidence="7">4,5-DOPA dioxygenase extradiol</fullName>
    </submittedName>
</protein>
<dbReference type="Proteomes" id="UP000193118">
    <property type="component" value="Unassembled WGS sequence"/>
</dbReference>
<proteinExistence type="inferred from homology"/>
<name>A0A1X3D4M4_9NEIS</name>
<dbReference type="GO" id="GO:0016702">
    <property type="term" value="F:oxidoreductase activity, acting on single donors with incorporation of molecular oxygen, incorporation of two atoms of oxygen"/>
    <property type="evidence" value="ECO:0007669"/>
    <property type="project" value="UniProtKB-ARBA"/>
</dbReference>
<feature type="domain" description="Extradiol ring-cleavage dioxygenase class III enzyme subunit B" evidence="6">
    <location>
        <begin position="14"/>
        <end position="264"/>
    </location>
</feature>
<dbReference type="Gene3D" id="3.40.830.10">
    <property type="entry name" value="LigB-like"/>
    <property type="match status" value="1"/>
</dbReference>
<dbReference type="SUPFAM" id="SSF53213">
    <property type="entry name" value="LigB-like"/>
    <property type="match status" value="1"/>
</dbReference>
<evidence type="ECO:0000256" key="1">
    <source>
        <dbReference type="ARBA" id="ARBA00001947"/>
    </source>
</evidence>
<evidence type="ECO:0000259" key="6">
    <source>
        <dbReference type="Pfam" id="PF02900"/>
    </source>
</evidence>
<dbReference type="NCBIfam" id="NF007914">
    <property type="entry name" value="PRK10628.1"/>
    <property type="match status" value="1"/>
</dbReference>
<keyword evidence="3" id="KW-0479">Metal-binding</keyword>
<keyword evidence="7" id="KW-0223">Dioxygenase</keyword>
<dbReference type="Pfam" id="PF02900">
    <property type="entry name" value="LigB"/>
    <property type="match status" value="1"/>
</dbReference>
<comment type="caution">
    <text evidence="7">The sequence shown here is derived from an EMBL/GenBank/DDBJ whole genome shotgun (WGS) entry which is preliminary data.</text>
</comment>
<evidence type="ECO:0000313" key="8">
    <source>
        <dbReference type="Proteomes" id="UP000193118"/>
    </source>
</evidence>
<keyword evidence="5" id="KW-0560">Oxidoreductase</keyword>
<dbReference type="PANTHER" id="PTHR30096">
    <property type="entry name" value="4,5-DOPA DIOXYGENASE EXTRADIOL-LIKE PROTEIN"/>
    <property type="match status" value="1"/>
</dbReference>
<comment type="similarity">
    <text evidence="2">Belongs to the DODA-type extradiol aromatic ring-opening dioxygenase family.</text>
</comment>
<dbReference type="AlphaFoldDB" id="A0A1X3D4M4"/>
<evidence type="ECO:0000256" key="3">
    <source>
        <dbReference type="ARBA" id="ARBA00022723"/>
    </source>
</evidence>
<dbReference type="CDD" id="cd07363">
    <property type="entry name" value="45_DOPA_Dioxygenase"/>
    <property type="match status" value="1"/>
</dbReference>
<dbReference type="GO" id="GO:0008270">
    <property type="term" value="F:zinc ion binding"/>
    <property type="evidence" value="ECO:0007669"/>
    <property type="project" value="InterPro"/>
</dbReference>
<dbReference type="EMBL" id="MTBO01000031">
    <property type="protein sequence ID" value="OSI14671.1"/>
    <property type="molecule type" value="Genomic_DNA"/>
</dbReference>
<evidence type="ECO:0000256" key="2">
    <source>
        <dbReference type="ARBA" id="ARBA00007581"/>
    </source>
</evidence>
<gene>
    <name evidence="7" type="ORF">BWD09_10030</name>
</gene>
<comment type="cofactor">
    <cofactor evidence="1">
        <name>Zn(2+)</name>
        <dbReference type="ChEBI" id="CHEBI:29105"/>
    </cofactor>
</comment>
<dbReference type="PANTHER" id="PTHR30096:SF0">
    <property type="entry name" value="4,5-DOPA DIOXYGENASE EXTRADIOL-LIKE PROTEIN"/>
    <property type="match status" value="1"/>
</dbReference>
<evidence type="ECO:0000256" key="4">
    <source>
        <dbReference type="ARBA" id="ARBA00022833"/>
    </source>
</evidence>
<dbReference type="PIRSF" id="PIRSF006157">
    <property type="entry name" value="Doxgns_DODA"/>
    <property type="match status" value="1"/>
</dbReference>
<dbReference type="InterPro" id="IPR004183">
    <property type="entry name" value="Xdiol_dOase_suB"/>
</dbReference>
<dbReference type="STRING" id="194197.BWD09_10030"/>
<dbReference type="InterPro" id="IPR014436">
    <property type="entry name" value="Extradiol_dOase_DODA"/>
</dbReference>
<reference evidence="8" key="1">
    <citation type="submission" date="2017-01" db="EMBL/GenBank/DDBJ databases">
        <authorList>
            <person name="Wolfgang W.J."/>
            <person name="Cole J."/>
            <person name="Wroblewski D."/>
            <person name="Mcginnis J."/>
            <person name="Musser K.A."/>
        </authorList>
    </citation>
    <scope>NUCLEOTIDE SEQUENCE [LARGE SCALE GENOMIC DNA]</scope>
    <source>
        <strain evidence="8">DSM 19151</strain>
    </source>
</reference>
<keyword evidence="8" id="KW-1185">Reference proteome</keyword>
<accession>A0A1X3D4M4</accession>
<evidence type="ECO:0000313" key="7">
    <source>
        <dbReference type="EMBL" id="OSI14671.1"/>
    </source>
</evidence>
<organism evidence="7 8">
    <name type="scientific">Neisseria dentiae</name>
    <dbReference type="NCBI Taxonomy" id="194197"/>
    <lineage>
        <taxon>Bacteria</taxon>
        <taxon>Pseudomonadati</taxon>
        <taxon>Pseudomonadota</taxon>
        <taxon>Betaproteobacteria</taxon>
        <taxon>Neisseriales</taxon>
        <taxon>Neisseriaceae</taxon>
        <taxon>Neisseria</taxon>
    </lineage>
</organism>
<dbReference type="GO" id="GO:0008198">
    <property type="term" value="F:ferrous iron binding"/>
    <property type="evidence" value="ECO:0007669"/>
    <property type="project" value="InterPro"/>
</dbReference>
<keyword evidence="4" id="KW-0862">Zinc</keyword>